<evidence type="ECO:0000313" key="2">
    <source>
        <dbReference type="EMBL" id="VDP73878.1"/>
    </source>
</evidence>
<dbReference type="Proteomes" id="UP000279833">
    <property type="component" value="Unassembled WGS sequence"/>
</dbReference>
<proteinExistence type="predicted"/>
<evidence type="ECO:0000256" key="1">
    <source>
        <dbReference type="SAM" id="MobiDB-lite"/>
    </source>
</evidence>
<feature type="compositionally biased region" description="Polar residues" evidence="1">
    <location>
        <begin position="33"/>
        <end position="43"/>
    </location>
</feature>
<dbReference type="AlphaFoldDB" id="A0A183L0V8"/>
<protein>
    <submittedName>
        <fullName evidence="4">TCTP domain-containing protein</fullName>
    </submittedName>
</protein>
<keyword evidence="3" id="KW-1185">Reference proteome</keyword>
<accession>A0A183L0V8</accession>
<dbReference type="STRING" id="6186.A0A183L0V8"/>
<organism evidence="4">
    <name type="scientific">Schistosoma curassoni</name>
    <dbReference type="NCBI Taxonomy" id="6186"/>
    <lineage>
        <taxon>Eukaryota</taxon>
        <taxon>Metazoa</taxon>
        <taxon>Spiralia</taxon>
        <taxon>Lophotrochozoa</taxon>
        <taxon>Platyhelminthes</taxon>
        <taxon>Trematoda</taxon>
        <taxon>Digenea</taxon>
        <taxon>Strigeidida</taxon>
        <taxon>Schistosomatoidea</taxon>
        <taxon>Schistosomatidae</taxon>
        <taxon>Schistosoma</taxon>
    </lineage>
</organism>
<sequence length="126" mass="14565">METIISVVDSIIQRSIDYVQKLNSDSSKVDINHGNSENTQQHGATIGQGKSDESPEMIRNLITSIIQSSLYRVYEKDLLNKLRRTECFEHEEYHSDCNGFYSIFVNLQDGDNESKLTIYYLFIETF</sequence>
<reference evidence="4" key="1">
    <citation type="submission" date="2016-06" db="UniProtKB">
        <authorList>
            <consortium name="WormBaseParasite"/>
        </authorList>
    </citation>
    <scope>IDENTIFICATION</scope>
</reference>
<evidence type="ECO:0000313" key="4">
    <source>
        <dbReference type="WBParaSite" id="SCUD_0002096001-mRNA-1"/>
    </source>
</evidence>
<evidence type="ECO:0000313" key="3">
    <source>
        <dbReference type="Proteomes" id="UP000279833"/>
    </source>
</evidence>
<reference evidence="2 3" key="2">
    <citation type="submission" date="2018-11" db="EMBL/GenBank/DDBJ databases">
        <authorList>
            <consortium name="Pathogen Informatics"/>
        </authorList>
    </citation>
    <scope>NUCLEOTIDE SEQUENCE [LARGE SCALE GENOMIC DNA]</scope>
    <source>
        <strain evidence="2">Dakar</strain>
        <strain evidence="3">Dakar, Senegal</strain>
    </source>
</reference>
<feature type="region of interest" description="Disordered" evidence="1">
    <location>
        <begin position="31"/>
        <end position="53"/>
    </location>
</feature>
<gene>
    <name evidence="2" type="ORF">SCUD_LOCUS20957</name>
</gene>
<name>A0A183L0V8_9TREM</name>
<dbReference type="WBParaSite" id="SCUD_0002096001-mRNA-1">
    <property type="protein sequence ID" value="SCUD_0002096001-mRNA-1"/>
    <property type="gene ID" value="SCUD_0002096001"/>
</dbReference>
<dbReference type="EMBL" id="UZAK01045401">
    <property type="protein sequence ID" value="VDP73878.1"/>
    <property type="molecule type" value="Genomic_DNA"/>
</dbReference>